<feature type="transmembrane region" description="Helical" evidence="7">
    <location>
        <begin position="52"/>
        <end position="73"/>
    </location>
</feature>
<keyword evidence="5 7" id="KW-1133">Transmembrane helix</keyword>
<dbReference type="PANTHER" id="PTHR42865:SF7">
    <property type="entry name" value="PROTON_GLUTAMATE-ASPARTATE SYMPORTER"/>
    <property type="match status" value="1"/>
</dbReference>
<dbReference type="GO" id="GO:0005886">
    <property type="term" value="C:plasma membrane"/>
    <property type="evidence" value="ECO:0007669"/>
    <property type="project" value="UniProtKB-SubCell"/>
</dbReference>
<dbReference type="PANTHER" id="PTHR42865">
    <property type="entry name" value="PROTON/GLUTAMATE-ASPARTATE SYMPORTER"/>
    <property type="match status" value="1"/>
</dbReference>
<dbReference type="Gene3D" id="1.10.3860.10">
    <property type="entry name" value="Sodium:dicarboxylate symporter"/>
    <property type="match status" value="1"/>
</dbReference>
<evidence type="ECO:0000256" key="1">
    <source>
        <dbReference type="ARBA" id="ARBA00004651"/>
    </source>
</evidence>
<reference evidence="9" key="1">
    <citation type="submission" date="2016-10" db="EMBL/GenBank/DDBJ databases">
        <authorList>
            <person name="Varghese N."/>
        </authorList>
    </citation>
    <scope>NUCLEOTIDE SEQUENCE [LARGE SCALE GENOMIC DNA]</scope>
    <source>
        <strain evidence="9">DSM 18820</strain>
    </source>
</reference>
<dbReference type="EMBL" id="FPCA01000011">
    <property type="protein sequence ID" value="SFV01971.1"/>
    <property type="molecule type" value="Genomic_DNA"/>
</dbReference>
<feature type="transmembrane region" description="Helical" evidence="7">
    <location>
        <begin position="85"/>
        <end position="106"/>
    </location>
</feature>
<evidence type="ECO:0000256" key="2">
    <source>
        <dbReference type="ARBA" id="ARBA00022448"/>
    </source>
</evidence>
<evidence type="ECO:0000313" key="9">
    <source>
        <dbReference type="Proteomes" id="UP000182491"/>
    </source>
</evidence>
<evidence type="ECO:0000256" key="7">
    <source>
        <dbReference type="SAM" id="Phobius"/>
    </source>
</evidence>
<sequence>MAALLSITVAAILTVLQQYSFISLPAEVLMGVRWAVVGVLLLYGLQKRSLTTWILVSMVVGCAIGYDFPGFAVSLNVLSKIFLKLIKTIIAPLIFATLVVGIAGHSNLKQVGSMGWKAILYFEIVTTLALFIGLAAINISRAGVGIDPGLAQSQEEIAPVAAQSTSDIILHV</sequence>
<dbReference type="GO" id="GO:0015293">
    <property type="term" value="F:symporter activity"/>
    <property type="evidence" value="ECO:0007669"/>
    <property type="project" value="UniProtKB-KW"/>
</dbReference>
<accession>A0A1I7KWY8</accession>
<dbReference type="SUPFAM" id="SSF118215">
    <property type="entry name" value="Proton glutamate symport protein"/>
    <property type="match status" value="1"/>
</dbReference>
<feature type="transmembrane region" description="Helical" evidence="7">
    <location>
        <begin position="28"/>
        <end position="45"/>
    </location>
</feature>
<feature type="transmembrane region" description="Helical" evidence="7">
    <location>
        <begin position="118"/>
        <end position="139"/>
    </location>
</feature>
<dbReference type="InterPro" id="IPR001991">
    <property type="entry name" value="Na-dicarboxylate_symporter"/>
</dbReference>
<dbReference type="Pfam" id="PF00375">
    <property type="entry name" value="SDF"/>
    <property type="match status" value="1"/>
</dbReference>
<evidence type="ECO:0000256" key="3">
    <source>
        <dbReference type="ARBA" id="ARBA00022475"/>
    </source>
</evidence>
<evidence type="ECO:0000313" key="8">
    <source>
        <dbReference type="EMBL" id="SFV01971.1"/>
    </source>
</evidence>
<evidence type="ECO:0000256" key="4">
    <source>
        <dbReference type="ARBA" id="ARBA00022692"/>
    </source>
</evidence>
<dbReference type="Proteomes" id="UP000182491">
    <property type="component" value="Unassembled WGS sequence"/>
</dbReference>
<protein>
    <submittedName>
        <fullName evidence="8">Sodium:dicarboxylate symporter family protein</fullName>
    </submittedName>
</protein>
<keyword evidence="2" id="KW-0813">Transport</keyword>
<evidence type="ECO:0000256" key="6">
    <source>
        <dbReference type="ARBA" id="ARBA00023136"/>
    </source>
</evidence>
<dbReference type="AlphaFoldDB" id="A0A1I7KWY8"/>
<keyword evidence="4 7" id="KW-0812">Transmembrane</keyword>
<keyword evidence="3" id="KW-1003">Cell membrane</keyword>
<keyword evidence="9" id="KW-1185">Reference proteome</keyword>
<gene>
    <name evidence="8" type="ORF">SAMN04487941_0052</name>
</gene>
<feature type="non-terminal residue" evidence="8">
    <location>
        <position position="172"/>
    </location>
</feature>
<proteinExistence type="predicted"/>
<comment type="subcellular location">
    <subcellularLocation>
        <location evidence="1">Cell membrane</location>
        <topology evidence="1">Multi-pass membrane protein</topology>
    </subcellularLocation>
</comment>
<organism evidence="8 9">
    <name type="scientific">Pontibacter akesuensis</name>
    <dbReference type="NCBI Taxonomy" id="388950"/>
    <lineage>
        <taxon>Bacteria</taxon>
        <taxon>Pseudomonadati</taxon>
        <taxon>Bacteroidota</taxon>
        <taxon>Cytophagia</taxon>
        <taxon>Cytophagales</taxon>
        <taxon>Hymenobacteraceae</taxon>
        <taxon>Pontibacter</taxon>
    </lineage>
</organism>
<keyword evidence="6 7" id="KW-0472">Membrane</keyword>
<evidence type="ECO:0000256" key="5">
    <source>
        <dbReference type="ARBA" id="ARBA00022989"/>
    </source>
</evidence>
<dbReference type="InterPro" id="IPR036458">
    <property type="entry name" value="Na:dicarbo_symporter_sf"/>
</dbReference>
<name>A0A1I7KWY8_9BACT</name>
<dbReference type="PRINTS" id="PR00173">
    <property type="entry name" value="EDTRNSPORT"/>
</dbReference>